<name>A0A0A2LB23_PENIT</name>
<dbReference type="OrthoDB" id="4432909at2759"/>
<accession>A0A0A2LB23</accession>
<dbReference type="PhylomeDB" id="A0A0A2LB23"/>
<dbReference type="AlphaFoldDB" id="A0A0A2LB23"/>
<dbReference type="EMBL" id="JQGA01000263">
    <property type="protein sequence ID" value="KGO76403.1"/>
    <property type="molecule type" value="Genomic_DNA"/>
</dbReference>
<gene>
    <name evidence="1" type="ORF">PITC_099700</name>
</gene>
<dbReference type="Proteomes" id="UP000030104">
    <property type="component" value="Unassembled WGS sequence"/>
</dbReference>
<reference evidence="1 2" key="1">
    <citation type="journal article" date="2015" name="Mol. Plant Microbe Interact.">
        <title>Genome, transcriptome, and functional analyses of Penicillium expansum provide new insights into secondary metabolism and pathogenicity.</title>
        <authorList>
            <person name="Ballester A.R."/>
            <person name="Marcet-Houben M."/>
            <person name="Levin E."/>
            <person name="Sela N."/>
            <person name="Selma-Lazaro C."/>
            <person name="Carmona L."/>
            <person name="Wisniewski M."/>
            <person name="Droby S."/>
            <person name="Gonzalez-Candelas L."/>
            <person name="Gabaldon T."/>
        </authorList>
    </citation>
    <scope>NUCLEOTIDE SEQUENCE [LARGE SCALE GENOMIC DNA]</scope>
    <source>
        <strain evidence="1 2">PHI-1</strain>
    </source>
</reference>
<evidence type="ECO:0000313" key="2">
    <source>
        <dbReference type="Proteomes" id="UP000030104"/>
    </source>
</evidence>
<evidence type="ECO:0000313" key="1">
    <source>
        <dbReference type="EMBL" id="KGO76403.1"/>
    </source>
</evidence>
<proteinExistence type="predicted"/>
<organism evidence="1 2">
    <name type="scientific">Penicillium italicum</name>
    <name type="common">Blue mold</name>
    <dbReference type="NCBI Taxonomy" id="40296"/>
    <lineage>
        <taxon>Eukaryota</taxon>
        <taxon>Fungi</taxon>
        <taxon>Dikarya</taxon>
        <taxon>Ascomycota</taxon>
        <taxon>Pezizomycotina</taxon>
        <taxon>Eurotiomycetes</taxon>
        <taxon>Eurotiomycetidae</taxon>
        <taxon>Eurotiales</taxon>
        <taxon>Aspergillaceae</taxon>
        <taxon>Penicillium</taxon>
    </lineage>
</organism>
<keyword evidence="2" id="KW-1185">Reference proteome</keyword>
<dbReference type="HOGENOM" id="CLU_1678514_0_0_1"/>
<sequence>MQHDNLLHNPVLAITAPSPKMDLEHGASDLRIHTIISLAVHLRSIITNARSMNCLRPITEHQRNARGAPVTLRTNFLVTSWSHIPLRTTKFQMQNNEKIQAIYTHPILRTTGLFRKLGIQLENSLVTSNDRNGGFWVHGIAESSVWEELADLAGIKK</sequence>
<protein>
    <submittedName>
        <fullName evidence="1">Uncharacterized protein</fullName>
    </submittedName>
</protein>
<comment type="caution">
    <text evidence="1">The sequence shown here is derived from an EMBL/GenBank/DDBJ whole genome shotgun (WGS) entry which is preliminary data.</text>
</comment>